<sequence length="41" mass="4840">MVLPREFEKDESGKMVLFKRATEPYRLELDLGQEVDNVTVR</sequence>
<organism evidence="1 2">
    <name type="scientific">Scytonema tolypothrichoides VB-61278_2</name>
    <dbReference type="NCBI Taxonomy" id="3232314"/>
    <lineage>
        <taxon>Bacteria</taxon>
        <taxon>Bacillati</taxon>
        <taxon>Cyanobacteriota</taxon>
        <taxon>Cyanophyceae</taxon>
        <taxon>Nostocales</taxon>
        <taxon>Scytonemataceae</taxon>
        <taxon>Scytonema</taxon>
    </lineage>
</organism>
<keyword evidence="2" id="KW-1185">Reference proteome</keyword>
<name>A0ABW8WDW3_9CYAN</name>
<accession>A0ABW8WDW3</accession>
<dbReference type="EMBL" id="JBFQGM010000001">
    <property type="protein sequence ID" value="MFL9459165.1"/>
    <property type="molecule type" value="Genomic_DNA"/>
</dbReference>
<dbReference type="RefSeq" id="WP_272899983.1">
    <property type="nucleotide sequence ID" value="NZ_JBFQGM010000001.1"/>
</dbReference>
<protein>
    <submittedName>
        <fullName evidence="1">Uncharacterized protein</fullName>
    </submittedName>
</protein>
<reference evidence="1 2" key="1">
    <citation type="submission" date="2024-07" db="EMBL/GenBank/DDBJ databases">
        <authorList>
            <person name="Tripathy S."/>
        </authorList>
    </citation>
    <scope>NUCLEOTIDE SEQUENCE [LARGE SCALE GENOMIC DNA]</scope>
    <source>
        <strain evidence="1 2">VB-61278_2</strain>
    </source>
</reference>
<comment type="caution">
    <text evidence="1">The sequence shown here is derived from an EMBL/GenBank/DDBJ whole genome shotgun (WGS) entry which is preliminary data.</text>
</comment>
<evidence type="ECO:0000313" key="2">
    <source>
        <dbReference type="Proteomes" id="UP001628874"/>
    </source>
</evidence>
<evidence type="ECO:0000313" key="1">
    <source>
        <dbReference type="EMBL" id="MFL9459165.1"/>
    </source>
</evidence>
<dbReference type="Proteomes" id="UP001628874">
    <property type="component" value="Unassembled WGS sequence"/>
</dbReference>
<gene>
    <name evidence="1" type="ORF">AB0759_00730</name>
</gene>
<proteinExistence type="predicted"/>